<evidence type="ECO:0000256" key="9">
    <source>
        <dbReference type="HAMAP-Rule" id="MF_01463"/>
    </source>
</evidence>
<keyword evidence="8 9" id="KW-0472">Membrane</keyword>
<dbReference type="InterPro" id="IPR005791">
    <property type="entry name" value="SecD"/>
</dbReference>
<dbReference type="InterPro" id="IPR046357">
    <property type="entry name" value="PPIase_dom_sf"/>
</dbReference>
<dbReference type="PROSITE" id="PS50198">
    <property type="entry name" value="PPIC_PPIASE_2"/>
    <property type="match status" value="2"/>
</dbReference>
<dbReference type="Pfam" id="PF07549">
    <property type="entry name" value="Sec_GG"/>
    <property type="match status" value="1"/>
</dbReference>
<keyword evidence="10" id="KW-0697">Rotamase</keyword>
<dbReference type="Pfam" id="PF22599">
    <property type="entry name" value="SecDF_P1_head"/>
    <property type="match status" value="1"/>
</dbReference>
<keyword evidence="4 9" id="KW-0812">Transmembrane</keyword>
<evidence type="ECO:0000256" key="5">
    <source>
        <dbReference type="ARBA" id="ARBA00022927"/>
    </source>
</evidence>
<sequence>MKENLTRSQIRAKIRWGVFGIFILLIVASAFDAPVFFNRAIDKVNAVSNLGLPRMPEKSFNLGLDLQGGAHLVYQADVSQIDANERGAAVEGVRDVIERRVNALGVSEPIVQTTKVGDSYRIIVELPGVTDINQAIQMIGETPILEFKEQNNEPLRELTAEEKKGLEDFNKSAKKKAGEALKKAKAGLDFAGLVKDYSDDVVSKNNAGYLNFISKNSPYFDLFDWAEKAKDSEISKDLVDSYEGLNVLKRGAERDGQEEVKANHILICYLGAKNCDTPVYTKEKAKEKAQELYNQANAENFFQLAKDNSTDPGSKDSGGDLGWFGKGMMVKEFEEAVFGAQVGQIVGPVETQFGFHIIYKQDKRISKEYELWRVLVKIKKETDILPPQEEWKATGLSGKQLERSEVVSDPQTGVVQVSLSFDSEGKDLFAAITERNVGKPVAIFLDGQPISIPNVNEPIRDGRAVISGAFSLQEAKVLSQRLNAGALPVPVELISQQSVGATLGAESLTKSLKAGLVGTFIVVIFMILYYRLPGLLAAIALLVYAVLTMAISKLIGVTLTLSGIAGVIMSIGMAVDANVLIFERMKEELRLGKSLKAATEEGFLRAWPSIRDSNLSTLITCVMLIWFGTSFVQGFAVTLTVGILVSMFTAITITRTMMRFIVPWFAEKANWLFLGHQKNI</sequence>
<organism evidence="12 13">
    <name type="scientific">Candidatus Magasanikbacteria bacterium RIFCSPLOWO2_12_FULL_43_12</name>
    <dbReference type="NCBI Taxonomy" id="1798692"/>
    <lineage>
        <taxon>Bacteria</taxon>
        <taxon>Candidatus Magasanikiibacteriota</taxon>
    </lineage>
</organism>
<comment type="similarity">
    <text evidence="9">Belongs to the SecD/SecF family. SecD subfamily.</text>
</comment>
<dbReference type="PANTHER" id="PTHR30081:SF1">
    <property type="entry name" value="PROTEIN TRANSLOCASE SUBUNIT SECD"/>
    <property type="match status" value="1"/>
</dbReference>
<dbReference type="STRING" id="1798692.A3G00_04580"/>
<dbReference type="EMBL" id="MFQN01000002">
    <property type="protein sequence ID" value="OGH75776.1"/>
    <property type="molecule type" value="Genomic_DNA"/>
</dbReference>
<evidence type="ECO:0000256" key="8">
    <source>
        <dbReference type="ARBA" id="ARBA00023136"/>
    </source>
</evidence>
<dbReference type="Gene3D" id="1.20.1640.10">
    <property type="entry name" value="Multidrug efflux transporter AcrB transmembrane domain"/>
    <property type="match status" value="1"/>
</dbReference>
<dbReference type="AlphaFoldDB" id="A0A1F6MVN5"/>
<comment type="subcellular location">
    <subcellularLocation>
        <location evidence="1 9">Cell membrane</location>
        <topology evidence="1 9">Multi-pass membrane protein</topology>
    </subcellularLocation>
</comment>
<dbReference type="Gene3D" id="3.30.70.3400">
    <property type="match status" value="1"/>
</dbReference>
<dbReference type="SUPFAM" id="SSF82866">
    <property type="entry name" value="Multidrug efflux transporter AcrB transmembrane domain"/>
    <property type="match status" value="1"/>
</dbReference>
<dbReference type="Pfam" id="PF13616">
    <property type="entry name" value="Rotamase_3"/>
    <property type="match status" value="2"/>
</dbReference>
<name>A0A1F6MVN5_9BACT</name>
<dbReference type="Proteomes" id="UP000178347">
    <property type="component" value="Unassembled WGS sequence"/>
</dbReference>
<dbReference type="NCBIfam" id="TIGR01129">
    <property type="entry name" value="secD"/>
    <property type="match status" value="1"/>
</dbReference>
<evidence type="ECO:0000256" key="1">
    <source>
        <dbReference type="ARBA" id="ARBA00004651"/>
    </source>
</evidence>
<dbReference type="InterPro" id="IPR055344">
    <property type="entry name" value="SecD_SecF_C_bact"/>
</dbReference>
<evidence type="ECO:0000256" key="2">
    <source>
        <dbReference type="ARBA" id="ARBA00022448"/>
    </source>
</evidence>
<evidence type="ECO:0000256" key="7">
    <source>
        <dbReference type="ARBA" id="ARBA00023010"/>
    </source>
</evidence>
<dbReference type="InterPro" id="IPR022813">
    <property type="entry name" value="SecD/SecF_arch_bac"/>
</dbReference>
<comment type="function">
    <text evidence="9">Part of the Sec protein translocase complex. Interacts with the SecYEG preprotein conducting channel. SecDF uses the proton motive force (PMF) to complete protein translocation after the ATP-dependent function of SecA.</text>
</comment>
<evidence type="ECO:0000313" key="13">
    <source>
        <dbReference type="Proteomes" id="UP000178347"/>
    </source>
</evidence>
<keyword evidence="7 9" id="KW-0811">Translocation</keyword>
<comment type="caution">
    <text evidence="9">Lacks conserved residue(s) required for the propagation of feature annotation.</text>
</comment>
<dbReference type="GO" id="GO:0065002">
    <property type="term" value="P:intracellular protein transmembrane transport"/>
    <property type="evidence" value="ECO:0007669"/>
    <property type="project" value="UniProtKB-UniRule"/>
</dbReference>
<dbReference type="SUPFAM" id="SSF54534">
    <property type="entry name" value="FKBP-like"/>
    <property type="match status" value="2"/>
</dbReference>
<dbReference type="InterPro" id="IPR048634">
    <property type="entry name" value="SecD_SecF_C"/>
</dbReference>
<dbReference type="GO" id="GO:0015450">
    <property type="term" value="F:protein-transporting ATPase activity"/>
    <property type="evidence" value="ECO:0007669"/>
    <property type="project" value="InterPro"/>
</dbReference>
<keyword evidence="6 9" id="KW-1133">Transmembrane helix</keyword>
<dbReference type="PANTHER" id="PTHR30081">
    <property type="entry name" value="PROTEIN-EXPORT MEMBRANE PROTEIN SEC"/>
    <property type="match status" value="1"/>
</dbReference>
<keyword evidence="5 9" id="KW-0653">Protein transport</keyword>
<accession>A0A1F6MVN5</accession>
<dbReference type="InterPro" id="IPR000297">
    <property type="entry name" value="PPIase_PpiC"/>
</dbReference>
<keyword evidence="2 9" id="KW-0813">Transport</keyword>
<dbReference type="GO" id="GO:0043952">
    <property type="term" value="P:protein transport by the Sec complex"/>
    <property type="evidence" value="ECO:0007669"/>
    <property type="project" value="UniProtKB-UniRule"/>
</dbReference>
<dbReference type="InterPro" id="IPR048631">
    <property type="entry name" value="SecD_1st"/>
</dbReference>
<dbReference type="InterPro" id="IPR054384">
    <property type="entry name" value="SecDF_P1_head"/>
</dbReference>
<dbReference type="InterPro" id="IPR001036">
    <property type="entry name" value="Acrflvin-R"/>
</dbReference>
<gene>
    <name evidence="9" type="primary">secD</name>
    <name evidence="12" type="ORF">A3G00_04580</name>
</gene>
<keyword evidence="10" id="KW-0413">Isomerase</keyword>
<proteinExistence type="inferred from homology"/>
<evidence type="ECO:0000256" key="3">
    <source>
        <dbReference type="ARBA" id="ARBA00022475"/>
    </source>
</evidence>
<comment type="caution">
    <text evidence="12">The sequence shown here is derived from an EMBL/GenBank/DDBJ whole genome shotgun (WGS) entry which is preliminary data.</text>
</comment>
<dbReference type="Pfam" id="PF21760">
    <property type="entry name" value="SecD_1st"/>
    <property type="match status" value="1"/>
</dbReference>
<evidence type="ECO:0000256" key="10">
    <source>
        <dbReference type="PROSITE-ProRule" id="PRU00278"/>
    </source>
</evidence>
<dbReference type="GO" id="GO:0006605">
    <property type="term" value="P:protein targeting"/>
    <property type="evidence" value="ECO:0007669"/>
    <property type="project" value="UniProtKB-UniRule"/>
</dbReference>
<keyword evidence="3 9" id="KW-1003">Cell membrane</keyword>
<dbReference type="Gene3D" id="3.10.50.40">
    <property type="match status" value="2"/>
</dbReference>
<evidence type="ECO:0000259" key="11">
    <source>
        <dbReference type="PROSITE" id="PS50198"/>
    </source>
</evidence>
<dbReference type="HAMAP" id="MF_01463_B">
    <property type="entry name" value="SecD_B"/>
    <property type="match status" value="1"/>
</dbReference>
<dbReference type="PRINTS" id="PR00702">
    <property type="entry name" value="ACRIFLAVINRP"/>
</dbReference>
<dbReference type="GO" id="GO:0005886">
    <property type="term" value="C:plasma membrane"/>
    <property type="evidence" value="ECO:0007669"/>
    <property type="project" value="UniProtKB-SubCell"/>
</dbReference>
<protein>
    <recommendedName>
        <fullName evidence="9">Protein translocase subunit SecD</fullName>
    </recommendedName>
</protein>
<dbReference type="InterPro" id="IPR022646">
    <property type="entry name" value="SecD/SecF_CS"/>
</dbReference>
<evidence type="ECO:0000313" key="12">
    <source>
        <dbReference type="EMBL" id="OGH75776.1"/>
    </source>
</evidence>
<feature type="transmembrane region" description="Helical" evidence="9">
    <location>
        <begin position="635"/>
        <end position="653"/>
    </location>
</feature>
<evidence type="ECO:0000256" key="4">
    <source>
        <dbReference type="ARBA" id="ARBA00022692"/>
    </source>
</evidence>
<dbReference type="GO" id="GO:0003755">
    <property type="term" value="F:peptidyl-prolyl cis-trans isomerase activity"/>
    <property type="evidence" value="ECO:0007669"/>
    <property type="project" value="UniProtKB-KW"/>
</dbReference>
<evidence type="ECO:0000256" key="6">
    <source>
        <dbReference type="ARBA" id="ARBA00022989"/>
    </source>
</evidence>
<reference evidence="12 13" key="1">
    <citation type="journal article" date="2016" name="Nat. Commun.">
        <title>Thousands of microbial genomes shed light on interconnected biogeochemical processes in an aquifer system.</title>
        <authorList>
            <person name="Anantharaman K."/>
            <person name="Brown C.T."/>
            <person name="Hug L.A."/>
            <person name="Sharon I."/>
            <person name="Castelle C.J."/>
            <person name="Probst A.J."/>
            <person name="Thomas B.C."/>
            <person name="Singh A."/>
            <person name="Wilkins M.J."/>
            <person name="Karaoz U."/>
            <person name="Brodie E.L."/>
            <person name="Williams K.H."/>
            <person name="Hubbard S.S."/>
            <person name="Banfield J.F."/>
        </authorList>
    </citation>
    <scope>NUCLEOTIDE SEQUENCE [LARGE SCALE GENOMIC DNA]</scope>
</reference>
<dbReference type="Gene3D" id="3.30.1360.200">
    <property type="match status" value="1"/>
</dbReference>
<feature type="transmembrane region" description="Helical" evidence="9">
    <location>
        <begin position="561"/>
        <end position="582"/>
    </location>
</feature>
<dbReference type="Pfam" id="PF02355">
    <property type="entry name" value="SecD_SecF_C"/>
    <property type="match status" value="1"/>
</dbReference>
<dbReference type="NCBIfam" id="TIGR00916">
    <property type="entry name" value="2A0604s01"/>
    <property type="match status" value="1"/>
</dbReference>
<feature type="domain" description="PpiC" evidence="11">
    <location>
        <begin position="150"/>
        <end position="252"/>
    </location>
</feature>
<dbReference type="FunFam" id="1.20.1640.10:FF:000004">
    <property type="entry name" value="Protein translocase subunit SecD"/>
    <property type="match status" value="1"/>
</dbReference>
<feature type="transmembrane region" description="Helical" evidence="9">
    <location>
        <begin position="535"/>
        <end position="555"/>
    </location>
</feature>
<comment type="subunit">
    <text evidence="9">Forms a complex with SecF. Part of the essential Sec protein translocation apparatus which comprises SecA, SecYEG and auxiliary proteins SecDF. Other proteins may also be involved.</text>
</comment>
<feature type="domain" description="PpiC" evidence="11">
    <location>
        <begin position="257"/>
        <end position="362"/>
    </location>
</feature>